<keyword evidence="3 5" id="KW-1133">Transmembrane helix</keyword>
<dbReference type="KEGG" id="mdb:OVN18_05015"/>
<accession>A0A9E8MPA6</accession>
<evidence type="ECO:0000256" key="5">
    <source>
        <dbReference type="SAM" id="Phobius"/>
    </source>
</evidence>
<comment type="subcellular location">
    <subcellularLocation>
        <location evidence="1">Membrane</location>
        <topology evidence="1">Multi-pass membrane protein</topology>
    </subcellularLocation>
</comment>
<evidence type="ECO:0000313" key="6">
    <source>
        <dbReference type="EMBL" id="WAB82366.1"/>
    </source>
</evidence>
<dbReference type="Proteomes" id="UP001164706">
    <property type="component" value="Chromosome"/>
</dbReference>
<dbReference type="GO" id="GO:0016020">
    <property type="term" value="C:membrane"/>
    <property type="evidence" value="ECO:0007669"/>
    <property type="project" value="UniProtKB-SubCell"/>
</dbReference>
<organism evidence="6 7">
    <name type="scientific">Microcella daejeonensis</name>
    <dbReference type="NCBI Taxonomy" id="2994971"/>
    <lineage>
        <taxon>Bacteria</taxon>
        <taxon>Bacillati</taxon>
        <taxon>Actinomycetota</taxon>
        <taxon>Actinomycetes</taxon>
        <taxon>Micrococcales</taxon>
        <taxon>Microbacteriaceae</taxon>
        <taxon>Microcella</taxon>
    </lineage>
</organism>
<dbReference type="EMBL" id="CP113089">
    <property type="protein sequence ID" value="WAB82366.1"/>
    <property type="molecule type" value="Genomic_DNA"/>
</dbReference>
<dbReference type="AlphaFoldDB" id="A0A9E8MPA6"/>
<feature type="transmembrane region" description="Helical" evidence="5">
    <location>
        <begin position="143"/>
        <end position="161"/>
    </location>
</feature>
<name>A0A9E8MPA6_9MICO</name>
<feature type="transmembrane region" description="Helical" evidence="5">
    <location>
        <begin position="43"/>
        <end position="65"/>
    </location>
</feature>
<dbReference type="Gene3D" id="1.20.120.1630">
    <property type="match status" value="1"/>
</dbReference>
<evidence type="ECO:0000256" key="2">
    <source>
        <dbReference type="ARBA" id="ARBA00022692"/>
    </source>
</evidence>
<dbReference type="InterPro" id="IPR007269">
    <property type="entry name" value="ICMT_MeTrfase"/>
</dbReference>
<sequence>MSALLYGLLVLATGVERLVELVISKRHAALAFARGGVEHGRGHFPFMVVLHTGLLVASVAEVVLLDRPFIGALGWPMLVIALLCQAGRYWVIASLGEQWNTRVIVVPGAGRVTRGPYRFAWLRHPNYWIVAVEGIALPLVHSAWITALVFTVLNAVLLLGFRIPVENRALRALQTAGPGAAAAGPAGAGAGAGA</sequence>
<evidence type="ECO:0000256" key="1">
    <source>
        <dbReference type="ARBA" id="ARBA00004141"/>
    </source>
</evidence>
<protein>
    <recommendedName>
        <fullName evidence="8">Methyltransferase</fullName>
    </recommendedName>
</protein>
<evidence type="ECO:0000256" key="4">
    <source>
        <dbReference type="ARBA" id="ARBA00023136"/>
    </source>
</evidence>
<dbReference type="RefSeq" id="WP_267782359.1">
    <property type="nucleotide sequence ID" value="NZ_CP113089.1"/>
</dbReference>
<keyword evidence="2 5" id="KW-0812">Transmembrane</keyword>
<dbReference type="Pfam" id="PF04140">
    <property type="entry name" value="ICMT"/>
    <property type="match status" value="1"/>
</dbReference>
<evidence type="ECO:0000313" key="7">
    <source>
        <dbReference type="Proteomes" id="UP001164706"/>
    </source>
</evidence>
<reference evidence="6" key="1">
    <citation type="submission" date="2022-11" db="EMBL/GenBank/DDBJ databases">
        <title>Description of Microcella daejonensis nov. sp, isolated from riverside soil.</title>
        <authorList>
            <person name="Molina K.M."/>
            <person name="Kim S.B."/>
        </authorList>
    </citation>
    <scope>NUCLEOTIDE SEQUENCE</scope>
    <source>
        <strain evidence="6">MMS21-STM12</strain>
    </source>
</reference>
<proteinExistence type="predicted"/>
<gene>
    <name evidence="6" type="ORF">OVN18_05015</name>
</gene>
<keyword evidence="7" id="KW-1185">Reference proteome</keyword>
<evidence type="ECO:0000256" key="3">
    <source>
        <dbReference type="ARBA" id="ARBA00022989"/>
    </source>
</evidence>
<feature type="transmembrane region" description="Helical" evidence="5">
    <location>
        <begin position="72"/>
        <end position="92"/>
    </location>
</feature>
<dbReference type="GO" id="GO:0004671">
    <property type="term" value="F:protein C-terminal S-isoprenylcysteine carboxyl O-methyltransferase activity"/>
    <property type="evidence" value="ECO:0007669"/>
    <property type="project" value="InterPro"/>
</dbReference>
<keyword evidence="4 5" id="KW-0472">Membrane</keyword>
<evidence type="ECO:0008006" key="8">
    <source>
        <dbReference type="Google" id="ProtNLM"/>
    </source>
</evidence>